<proteinExistence type="predicted"/>
<keyword evidence="3" id="KW-1185">Reference proteome</keyword>
<feature type="compositionally biased region" description="Basic and acidic residues" evidence="1">
    <location>
        <begin position="1"/>
        <end position="13"/>
    </location>
</feature>
<reference evidence="2" key="1">
    <citation type="submission" date="2020-03" db="EMBL/GenBank/DDBJ databases">
        <title>A mixture of massive structural variations and highly conserved coding sequences in Ustilaginoidea virens genome.</title>
        <authorList>
            <person name="Zhang K."/>
            <person name="Zhao Z."/>
            <person name="Zhang Z."/>
            <person name="Li Y."/>
            <person name="Hsiang T."/>
            <person name="Sun W."/>
        </authorList>
    </citation>
    <scope>NUCLEOTIDE SEQUENCE</scope>
    <source>
        <strain evidence="2">UV-8b</strain>
    </source>
</reference>
<protein>
    <submittedName>
        <fullName evidence="2">Uncharacterized protein</fullName>
    </submittedName>
</protein>
<dbReference type="KEGG" id="uvi:66062118"/>
<feature type="compositionally biased region" description="Low complexity" evidence="1">
    <location>
        <begin position="45"/>
        <end position="55"/>
    </location>
</feature>
<dbReference type="EMBL" id="CP072753">
    <property type="protein sequence ID" value="QUC17099.1"/>
    <property type="molecule type" value="Genomic_DNA"/>
</dbReference>
<feature type="region of interest" description="Disordered" evidence="1">
    <location>
        <begin position="45"/>
        <end position="78"/>
    </location>
</feature>
<sequence>MRKSETHSSDERLGMMQRTLGSSANQAGVNSVNWASWANWVRQRSAAASASASASGGRLAHKPSHQWPHPKWTRHGLF</sequence>
<gene>
    <name evidence="2" type="ORF">UV8b_01340</name>
</gene>
<dbReference type="GeneID" id="66062118"/>
<evidence type="ECO:0000256" key="1">
    <source>
        <dbReference type="SAM" id="MobiDB-lite"/>
    </source>
</evidence>
<feature type="region of interest" description="Disordered" evidence="1">
    <location>
        <begin position="1"/>
        <end position="26"/>
    </location>
</feature>
<evidence type="ECO:0000313" key="2">
    <source>
        <dbReference type="EMBL" id="QUC17099.1"/>
    </source>
</evidence>
<dbReference type="AlphaFoldDB" id="A0A8E5HLE1"/>
<name>A0A8E5HLE1_USTVR</name>
<accession>A0A8E5HLE1</accession>
<evidence type="ECO:0000313" key="3">
    <source>
        <dbReference type="Proteomes" id="UP000027002"/>
    </source>
</evidence>
<dbReference type="Proteomes" id="UP000027002">
    <property type="component" value="Chromosome 1"/>
</dbReference>
<dbReference type="RefSeq" id="XP_042994772.1">
    <property type="nucleotide sequence ID" value="XM_043138838.1"/>
</dbReference>
<organism evidence="2 3">
    <name type="scientific">Ustilaginoidea virens</name>
    <name type="common">Rice false smut fungus</name>
    <name type="synonym">Villosiclava virens</name>
    <dbReference type="NCBI Taxonomy" id="1159556"/>
    <lineage>
        <taxon>Eukaryota</taxon>
        <taxon>Fungi</taxon>
        <taxon>Dikarya</taxon>
        <taxon>Ascomycota</taxon>
        <taxon>Pezizomycotina</taxon>
        <taxon>Sordariomycetes</taxon>
        <taxon>Hypocreomycetidae</taxon>
        <taxon>Hypocreales</taxon>
        <taxon>Clavicipitaceae</taxon>
        <taxon>Ustilaginoidea</taxon>
    </lineage>
</organism>